<name>A0A8J3ZRR3_9ACTN</name>
<dbReference type="InterPro" id="IPR041485">
    <property type="entry name" value="TetR_C_36"/>
</dbReference>
<evidence type="ECO:0000313" key="2">
    <source>
        <dbReference type="EMBL" id="GIJ68987.1"/>
    </source>
</evidence>
<sequence>MISERDVVRGACRFFLLNSTVEMDALAVSLAISRATLYRVVHSRDRLLGDVLWELGEQVLNRARQSTTTTGIDGVLEITHRFCTMLLRSEPFRLFLKTEPKTATRVLFTPAGGVHVRAVAAQQEILLNAGLTLPGDPAHLAYLYVRIIESSLYAELLTGQQPDLPLAERTIRSLLTPHGPLR</sequence>
<organism evidence="2 3">
    <name type="scientific">Virgisporangium ochraceum</name>
    <dbReference type="NCBI Taxonomy" id="65505"/>
    <lineage>
        <taxon>Bacteria</taxon>
        <taxon>Bacillati</taxon>
        <taxon>Actinomycetota</taxon>
        <taxon>Actinomycetes</taxon>
        <taxon>Micromonosporales</taxon>
        <taxon>Micromonosporaceae</taxon>
        <taxon>Virgisporangium</taxon>
    </lineage>
</organism>
<protein>
    <recommendedName>
        <fullName evidence="1">QsdR TetR regulatory C-terminal domain-containing protein</fullName>
    </recommendedName>
</protein>
<feature type="domain" description="QsdR TetR regulatory C-terminal" evidence="1">
    <location>
        <begin position="70"/>
        <end position="176"/>
    </location>
</feature>
<proteinExistence type="predicted"/>
<comment type="caution">
    <text evidence="2">The sequence shown here is derived from an EMBL/GenBank/DDBJ whole genome shotgun (WGS) entry which is preliminary data.</text>
</comment>
<dbReference type="Proteomes" id="UP000635606">
    <property type="component" value="Unassembled WGS sequence"/>
</dbReference>
<dbReference type="Gene3D" id="1.10.357.10">
    <property type="entry name" value="Tetracycline Repressor, domain 2"/>
    <property type="match status" value="1"/>
</dbReference>
<evidence type="ECO:0000259" key="1">
    <source>
        <dbReference type="Pfam" id="PF18598"/>
    </source>
</evidence>
<dbReference type="Pfam" id="PF18598">
    <property type="entry name" value="TetR_C_36"/>
    <property type="match status" value="1"/>
</dbReference>
<dbReference type="RefSeq" id="WP_239160324.1">
    <property type="nucleotide sequence ID" value="NZ_BOPH01000053.1"/>
</dbReference>
<reference evidence="2" key="1">
    <citation type="submission" date="2021-01" db="EMBL/GenBank/DDBJ databases">
        <title>Whole genome shotgun sequence of Virgisporangium ochraceum NBRC 16418.</title>
        <authorList>
            <person name="Komaki H."/>
            <person name="Tamura T."/>
        </authorList>
    </citation>
    <scope>NUCLEOTIDE SEQUENCE</scope>
    <source>
        <strain evidence="2">NBRC 16418</strain>
    </source>
</reference>
<evidence type="ECO:0000313" key="3">
    <source>
        <dbReference type="Proteomes" id="UP000635606"/>
    </source>
</evidence>
<dbReference type="AlphaFoldDB" id="A0A8J3ZRR3"/>
<keyword evidence="3" id="KW-1185">Reference proteome</keyword>
<accession>A0A8J3ZRR3</accession>
<gene>
    <name evidence="2" type="ORF">Voc01_039040</name>
</gene>
<dbReference type="EMBL" id="BOPH01000053">
    <property type="protein sequence ID" value="GIJ68987.1"/>
    <property type="molecule type" value="Genomic_DNA"/>
</dbReference>